<reference evidence="2" key="1">
    <citation type="journal article" date="2019" name="Int. J. Syst. Evol. Microbiol.">
        <title>The Global Catalogue of Microorganisms (GCM) 10K type strain sequencing project: providing services to taxonomists for standard genome sequencing and annotation.</title>
        <authorList>
            <consortium name="The Broad Institute Genomics Platform"/>
            <consortium name="The Broad Institute Genome Sequencing Center for Infectious Disease"/>
            <person name="Wu L."/>
            <person name="Ma J."/>
        </authorList>
    </citation>
    <scope>NUCLEOTIDE SEQUENCE [LARGE SCALE GENOMIC DNA]</scope>
    <source>
        <strain evidence="2">JCM 16546</strain>
    </source>
</reference>
<evidence type="ECO:0000313" key="1">
    <source>
        <dbReference type="EMBL" id="GAA3651274.1"/>
    </source>
</evidence>
<proteinExistence type="predicted"/>
<comment type="caution">
    <text evidence="1">The sequence shown here is derived from an EMBL/GenBank/DDBJ whole genome shotgun (WGS) entry which is preliminary data.</text>
</comment>
<accession>A0ABP7B852</accession>
<name>A0ABP7B852_9MICO</name>
<gene>
    <name evidence="1" type="ORF">GCM10022202_08660</name>
</gene>
<keyword evidence="2" id="KW-1185">Reference proteome</keyword>
<dbReference type="RefSeq" id="WP_221855741.1">
    <property type="nucleotide sequence ID" value="NZ_BAAAYV010000005.1"/>
</dbReference>
<protein>
    <submittedName>
        <fullName evidence="1">Uncharacterized protein</fullName>
    </submittedName>
</protein>
<dbReference type="EMBL" id="BAAAYV010000005">
    <property type="protein sequence ID" value="GAA3651274.1"/>
    <property type="molecule type" value="Genomic_DNA"/>
</dbReference>
<sequence>MTLDTMLAADIEQQLKPLDEEGRAQFLVDLVEVVHRYASSTAVGEAQVDDRESEGLGEVLAAAKRHADAVRDRGDA</sequence>
<dbReference type="Proteomes" id="UP001410795">
    <property type="component" value="Unassembled WGS sequence"/>
</dbReference>
<organism evidence="1 2">
    <name type="scientific">Microbacterium marinilacus</name>
    <dbReference type="NCBI Taxonomy" id="415209"/>
    <lineage>
        <taxon>Bacteria</taxon>
        <taxon>Bacillati</taxon>
        <taxon>Actinomycetota</taxon>
        <taxon>Actinomycetes</taxon>
        <taxon>Micrococcales</taxon>
        <taxon>Microbacteriaceae</taxon>
        <taxon>Microbacterium</taxon>
    </lineage>
</organism>
<evidence type="ECO:0000313" key="2">
    <source>
        <dbReference type="Proteomes" id="UP001410795"/>
    </source>
</evidence>